<gene>
    <name evidence="5" type="ORF">GCM10022254_53200</name>
</gene>
<evidence type="ECO:0000313" key="5">
    <source>
        <dbReference type="EMBL" id="GAA4238207.1"/>
    </source>
</evidence>
<comment type="caution">
    <text evidence="5">The sequence shown here is derived from an EMBL/GenBank/DDBJ whole genome shotgun (WGS) entry which is preliminary data.</text>
</comment>
<keyword evidence="3" id="KW-0804">Transcription</keyword>
<sequence length="261" mass="29068">MVDFARGVLYPRDQSAIAELDRRTPSPDLARFVEFYWHVRWRAEKPYEAKVLAYPSVHLVFEEPVPLVYGVQRSLFVRRLEGRGQVLGVKFRPGCFRPFAAGPVSDLADRRVPATDVFPRRVEDVGRAVLRDTDLDAMVAAAEEFLLGCLPEPDPVADEVAAMVEAMTADPALFRVDQAAGTLHVSARTLQRLFADYVGASPKWVLRRARLQEAASRADQGARVDWADLADDLGYFDQSHLIRDFTAALGVPPARYAGLNS</sequence>
<feature type="domain" description="HTH araC/xylS-type" evidence="4">
    <location>
        <begin position="158"/>
        <end position="259"/>
    </location>
</feature>
<dbReference type="PROSITE" id="PS01124">
    <property type="entry name" value="HTH_ARAC_FAMILY_2"/>
    <property type="match status" value="1"/>
</dbReference>
<proteinExistence type="predicted"/>
<dbReference type="InterPro" id="IPR018060">
    <property type="entry name" value="HTH_AraC"/>
</dbReference>
<dbReference type="Proteomes" id="UP001501710">
    <property type="component" value="Unassembled WGS sequence"/>
</dbReference>
<dbReference type="Gene3D" id="1.10.10.60">
    <property type="entry name" value="Homeodomain-like"/>
    <property type="match status" value="1"/>
</dbReference>
<dbReference type="InterPro" id="IPR046532">
    <property type="entry name" value="DUF6597"/>
</dbReference>
<evidence type="ECO:0000256" key="2">
    <source>
        <dbReference type="ARBA" id="ARBA00023125"/>
    </source>
</evidence>
<dbReference type="SMART" id="SM00342">
    <property type="entry name" value="HTH_ARAC"/>
    <property type="match status" value="1"/>
</dbReference>
<keyword evidence="1" id="KW-0805">Transcription regulation</keyword>
<dbReference type="RefSeq" id="WP_344901584.1">
    <property type="nucleotide sequence ID" value="NZ_BAABAS010000020.1"/>
</dbReference>
<evidence type="ECO:0000259" key="4">
    <source>
        <dbReference type="PROSITE" id="PS01124"/>
    </source>
</evidence>
<name>A0ABP8CE54_9ACTN</name>
<keyword evidence="2" id="KW-0238">DNA-binding</keyword>
<protein>
    <submittedName>
        <fullName evidence="5">Helix-turn-helix domain-containing protein</fullName>
    </submittedName>
</protein>
<reference evidence="6" key="1">
    <citation type="journal article" date="2019" name="Int. J. Syst. Evol. Microbiol.">
        <title>The Global Catalogue of Microorganisms (GCM) 10K type strain sequencing project: providing services to taxonomists for standard genome sequencing and annotation.</title>
        <authorList>
            <consortium name="The Broad Institute Genomics Platform"/>
            <consortium name="The Broad Institute Genome Sequencing Center for Infectious Disease"/>
            <person name="Wu L."/>
            <person name="Ma J."/>
        </authorList>
    </citation>
    <scope>NUCLEOTIDE SEQUENCE [LARGE SCALE GENOMIC DNA]</scope>
    <source>
        <strain evidence="6">JCM 17440</strain>
    </source>
</reference>
<dbReference type="InterPro" id="IPR050204">
    <property type="entry name" value="AraC_XylS_family_regulators"/>
</dbReference>
<dbReference type="EMBL" id="BAABAS010000020">
    <property type="protein sequence ID" value="GAA4238207.1"/>
    <property type="molecule type" value="Genomic_DNA"/>
</dbReference>
<keyword evidence="6" id="KW-1185">Reference proteome</keyword>
<accession>A0ABP8CE54</accession>
<evidence type="ECO:0000256" key="3">
    <source>
        <dbReference type="ARBA" id="ARBA00023163"/>
    </source>
</evidence>
<dbReference type="Pfam" id="PF20240">
    <property type="entry name" value="DUF6597"/>
    <property type="match status" value="1"/>
</dbReference>
<evidence type="ECO:0000256" key="1">
    <source>
        <dbReference type="ARBA" id="ARBA00023015"/>
    </source>
</evidence>
<organism evidence="5 6">
    <name type="scientific">Actinomadura meridiana</name>
    <dbReference type="NCBI Taxonomy" id="559626"/>
    <lineage>
        <taxon>Bacteria</taxon>
        <taxon>Bacillati</taxon>
        <taxon>Actinomycetota</taxon>
        <taxon>Actinomycetes</taxon>
        <taxon>Streptosporangiales</taxon>
        <taxon>Thermomonosporaceae</taxon>
        <taxon>Actinomadura</taxon>
    </lineage>
</organism>
<evidence type="ECO:0000313" key="6">
    <source>
        <dbReference type="Proteomes" id="UP001501710"/>
    </source>
</evidence>
<dbReference type="PANTHER" id="PTHR46796">
    <property type="entry name" value="HTH-TYPE TRANSCRIPTIONAL ACTIVATOR RHAS-RELATED"/>
    <property type="match status" value="1"/>
</dbReference>
<dbReference type="Pfam" id="PF12833">
    <property type="entry name" value="HTH_18"/>
    <property type="match status" value="1"/>
</dbReference>